<keyword evidence="5" id="KW-1185">Reference proteome</keyword>
<dbReference type="Pfam" id="PF00328">
    <property type="entry name" value="His_Phos_2"/>
    <property type="match status" value="1"/>
</dbReference>
<dbReference type="CDD" id="cd07061">
    <property type="entry name" value="HP_HAP_like"/>
    <property type="match status" value="1"/>
</dbReference>
<dbReference type="InterPro" id="IPR050645">
    <property type="entry name" value="Histidine_acid_phosphatase"/>
</dbReference>
<accession>A0A1I2AHW1</accession>
<dbReference type="PANTHER" id="PTHR11567">
    <property type="entry name" value="ACID PHOSPHATASE-RELATED"/>
    <property type="match status" value="1"/>
</dbReference>
<dbReference type="AlphaFoldDB" id="A0A1I2AHW1"/>
<dbReference type="Proteomes" id="UP000199477">
    <property type="component" value="Unassembled WGS sequence"/>
</dbReference>
<dbReference type="EMBL" id="FONH01000002">
    <property type="protein sequence ID" value="SFE43595.1"/>
    <property type="molecule type" value="Genomic_DNA"/>
</dbReference>
<sequence>MTMQTTMSSRLPHVAGRLLLGLSLALVCAQAGAAAAGMQLERVVLLYRHGVRTPLPGEVQLDEATGKPWPAWQQAPSQLTPHGMAGVKLMGGYDRQRLAALGLFKPRGCPPAAQLWFWANTDQRTIDSAAALAEGFAPGCPIAIGHQPKGSEDPLFHPIEAKTADWNAADAVAAIQRATGGPDALTAPHADALAAMAQVMGCGGAHDPDWCSPGQWHGSLALAPETGRMQLTGPIATTSGTAEVILMAYAEGRPLPEVGWGRTDAQRLRQLSQLHALLFDIHARPAYMAERVASTMSRHLLDVLRNEHAPRLNVLVGSDNNIVALASVLGLHFQLAGYAKDDPPIGGALGVELWRDHAGKRYVRLFYQAQSLDQLRELRPLDEAAAPVTLPLTPMGCTANEPCQLEAVLPALERAAAHVRSSGGVMNLPVGALLPPASRR</sequence>
<keyword evidence="3" id="KW-0732">Signal</keyword>
<evidence type="ECO:0000313" key="5">
    <source>
        <dbReference type="Proteomes" id="UP000199477"/>
    </source>
</evidence>
<dbReference type="PANTHER" id="PTHR11567:SF110">
    <property type="entry name" value="2-PHOSPHOXYLOSE PHOSPHATASE 1"/>
    <property type="match status" value="1"/>
</dbReference>
<evidence type="ECO:0000256" key="2">
    <source>
        <dbReference type="ARBA" id="ARBA00022801"/>
    </source>
</evidence>
<feature type="signal peptide" evidence="3">
    <location>
        <begin position="1"/>
        <end position="33"/>
    </location>
</feature>
<dbReference type="Gene3D" id="3.40.50.1240">
    <property type="entry name" value="Phosphoglycerate mutase-like"/>
    <property type="match status" value="2"/>
</dbReference>
<organism evidence="4 5">
    <name type="scientific">Dyella marensis</name>
    <dbReference type="NCBI Taxonomy" id="500610"/>
    <lineage>
        <taxon>Bacteria</taxon>
        <taxon>Pseudomonadati</taxon>
        <taxon>Pseudomonadota</taxon>
        <taxon>Gammaproteobacteria</taxon>
        <taxon>Lysobacterales</taxon>
        <taxon>Rhodanobacteraceae</taxon>
        <taxon>Dyella</taxon>
    </lineage>
</organism>
<dbReference type="STRING" id="500610.SAMN02799615_01040"/>
<dbReference type="InterPro" id="IPR000560">
    <property type="entry name" value="His_Pase_clade-2"/>
</dbReference>
<reference evidence="5" key="1">
    <citation type="submission" date="2016-10" db="EMBL/GenBank/DDBJ databases">
        <authorList>
            <person name="Varghese N."/>
            <person name="Submissions S."/>
        </authorList>
    </citation>
    <scope>NUCLEOTIDE SEQUENCE [LARGE SCALE GENOMIC DNA]</scope>
    <source>
        <strain evidence="5">UNC178MFTsu3.1</strain>
    </source>
</reference>
<dbReference type="SUPFAM" id="SSF53254">
    <property type="entry name" value="Phosphoglycerate mutase-like"/>
    <property type="match status" value="1"/>
</dbReference>
<dbReference type="GO" id="GO:0050308">
    <property type="term" value="F:sugar-phosphatase activity"/>
    <property type="evidence" value="ECO:0007669"/>
    <property type="project" value="TreeGrafter"/>
</dbReference>
<evidence type="ECO:0000313" key="4">
    <source>
        <dbReference type="EMBL" id="SFE43595.1"/>
    </source>
</evidence>
<feature type="chain" id="PRO_5011583468" evidence="3">
    <location>
        <begin position="34"/>
        <end position="440"/>
    </location>
</feature>
<name>A0A1I2AHW1_9GAMM</name>
<protein>
    <submittedName>
        <fullName evidence="4">4-phytase / acid phosphatase</fullName>
    </submittedName>
</protein>
<keyword evidence="2" id="KW-0378">Hydrolase</keyword>
<proteinExistence type="inferred from homology"/>
<dbReference type="GO" id="GO:0030288">
    <property type="term" value="C:outer membrane-bounded periplasmic space"/>
    <property type="evidence" value="ECO:0007669"/>
    <property type="project" value="TreeGrafter"/>
</dbReference>
<dbReference type="InterPro" id="IPR033379">
    <property type="entry name" value="Acid_Pase_AS"/>
</dbReference>
<dbReference type="PROSITE" id="PS00616">
    <property type="entry name" value="HIS_ACID_PHOSPHAT_1"/>
    <property type="match status" value="1"/>
</dbReference>
<evidence type="ECO:0000256" key="1">
    <source>
        <dbReference type="ARBA" id="ARBA00005375"/>
    </source>
</evidence>
<evidence type="ECO:0000256" key="3">
    <source>
        <dbReference type="SAM" id="SignalP"/>
    </source>
</evidence>
<dbReference type="InterPro" id="IPR029033">
    <property type="entry name" value="His_PPase_superfam"/>
</dbReference>
<comment type="similarity">
    <text evidence="1">Belongs to the histidine acid phosphatase family.</text>
</comment>
<dbReference type="RefSeq" id="WP_051548981.1">
    <property type="nucleotide sequence ID" value="NZ_FONH01000002.1"/>
</dbReference>
<gene>
    <name evidence="4" type="ORF">SAMN02799615_01040</name>
</gene>